<accession>A0ABT3KGQ6</accession>
<protein>
    <recommendedName>
        <fullName evidence="3">Flagellar protein FliT</fullName>
    </recommendedName>
</protein>
<evidence type="ECO:0000313" key="1">
    <source>
        <dbReference type="EMBL" id="MCW4629252.1"/>
    </source>
</evidence>
<organism evidence="1 2">
    <name type="scientific">Marinomonas rhodophyticola</name>
    <dbReference type="NCBI Taxonomy" id="2992803"/>
    <lineage>
        <taxon>Bacteria</taxon>
        <taxon>Pseudomonadati</taxon>
        <taxon>Pseudomonadota</taxon>
        <taxon>Gammaproteobacteria</taxon>
        <taxon>Oceanospirillales</taxon>
        <taxon>Oceanospirillaceae</taxon>
        <taxon>Marinomonas</taxon>
    </lineage>
</organism>
<keyword evidence="2" id="KW-1185">Reference proteome</keyword>
<dbReference type="RefSeq" id="WP_265218437.1">
    <property type="nucleotide sequence ID" value="NZ_JAPEUL010000007.1"/>
</dbReference>
<proteinExistence type="predicted"/>
<name>A0ABT3KGQ6_9GAMM</name>
<dbReference type="EMBL" id="JAPEUL010000007">
    <property type="protein sequence ID" value="MCW4629252.1"/>
    <property type="molecule type" value="Genomic_DNA"/>
</dbReference>
<reference evidence="1" key="1">
    <citation type="submission" date="2022-11" db="EMBL/GenBank/DDBJ databases">
        <title>Marinomonas sp. nov., isolated from marine algae.</title>
        <authorList>
            <person name="Choi D.G."/>
            <person name="Kim J.M."/>
            <person name="Lee J.K."/>
            <person name="Baek J.H."/>
            <person name="Jeon C.O."/>
        </authorList>
    </citation>
    <scope>NUCLEOTIDE SEQUENCE</scope>
    <source>
        <strain evidence="1">KJ51-3</strain>
    </source>
</reference>
<dbReference type="Proteomes" id="UP001431181">
    <property type="component" value="Unassembled WGS sequence"/>
</dbReference>
<evidence type="ECO:0008006" key="3">
    <source>
        <dbReference type="Google" id="ProtNLM"/>
    </source>
</evidence>
<comment type="caution">
    <text evidence="1">The sequence shown here is derived from an EMBL/GenBank/DDBJ whole genome shotgun (WGS) entry which is preliminary data.</text>
</comment>
<evidence type="ECO:0000313" key="2">
    <source>
        <dbReference type="Proteomes" id="UP001431181"/>
    </source>
</evidence>
<gene>
    <name evidence="1" type="ORF">ONZ52_09870</name>
</gene>
<sequence>MFDMSHLITLSAALEQSITDRDIDQIQQLCEDNNRFILTIEPLDDPAANEKIRHFILVHQSAIRLIRDVRSEMQKQLYQTHKTRKGVNKYKGVKHAE</sequence>